<dbReference type="Proteomes" id="UP001383192">
    <property type="component" value="Unassembled WGS sequence"/>
</dbReference>
<evidence type="ECO:0000313" key="1">
    <source>
        <dbReference type="EMBL" id="KAK7042936.1"/>
    </source>
</evidence>
<gene>
    <name evidence="1" type="ORF">VNI00_008673</name>
</gene>
<organism evidence="1 2">
    <name type="scientific">Paramarasmius palmivorus</name>
    <dbReference type="NCBI Taxonomy" id="297713"/>
    <lineage>
        <taxon>Eukaryota</taxon>
        <taxon>Fungi</taxon>
        <taxon>Dikarya</taxon>
        <taxon>Basidiomycota</taxon>
        <taxon>Agaricomycotina</taxon>
        <taxon>Agaricomycetes</taxon>
        <taxon>Agaricomycetidae</taxon>
        <taxon>Agaricales</taxon>
        <taxon>Marasmiineae</taxon>
        <taxon>Marasmiaceae</taxon>
        <taxon>Paramarasmius</taxon>
    </lineage>
</organism>
<reference evidence="1 2" key="1">
    <citation type="submission" date="2024-01" db="EMBL/GenBank/DDBJ databases">
        <title>A draft genome for a cacao thread blight-causing isolate of Paramarasmius palmivorus.</title>
        <authorList>
            <person name="Baruah I.K."/>
            <person name="Bukari Y."/>
            <person name="Amoako-Attah I."/>
            <person name="Meinhardt L.W."/>
            <person name="Bailey B.A."/>
            <person name="Cohen S.P."/>
        </authorList>
    </citation>
    <scope>NUCLEOTIDE SEQUENCE [LARGE SCALE GENOMIC DNA]</scope>
    <source>
        <strain evidence="1 2">GH-12</strain>
    </source>
</reference>
<dbReference type="AlphaFoldDB" id="A0AAW0CT61"/>
<evidence type="ECO:0000313" key="2">
    <source>
        <dbReference type="Proteomes" id="UP001383192"/>
    </source>
</evidence>
<accession>A0AAW0CT61</accession>
<comment type="caution">
    <text evidence="1">The sequence shown here is derived from an EMBL/GenBank/DDBJ whole genome shotgun (WGS) entry which is preliminary data.</text>
</comment>
<proteinExistence type="predicted"/>
<keyword evidence="2" id="KW-1185">Reference proteome</keyword>
<sequence length="265" mass="29902">MALPLNIDWLKNFILTLPALPRNSIGLNTASIQDLESKINEAAMQLKNIRDCGGIGGLDDGEYSRLHNALVQYQQRLRSYSSPLHRCPPNVLANILEHYSPSTQVDDFCPNIYDPIPNIQCPLLTVMTRVSFRLYCEVTGNPRLFSNIRLRRKAHCGEHHPVVREHITKLLELAGSHQLHVIIEFIEPYAVPSHFHPDAVKDRISGCPSMVQLKSKPWRAFTYLGASSPWVATILDDKAMFPDPITHSTTILEMTPHNPGLPRHP</sequence>
<name>A0AAW0CT61_9AGAR</name>
<protein>
    <submittedName>
        <fullName evidence="1">Uncharacterized protein</fullName>
    </submittedName>
</protein>
<dbReference type="EMBL" id="JAYKXP010000030">
    <property type="protein sequence ID" value="KAK7042936.1"/>
    <property type="molecule type" value="Genomic_DNA"/>
</dbReference>